<comment type="caution">
    <text evidence="1">The sequence shown here is derived from an EMBL/GenBank/DDBJ whole genome shotgun (WGS) entry which is preliminary data.</text>
</comment>
<evidence type="ECO:0000313" key="2">
    <source>
        <dbReference type="Proteomes" id="UP000292382"/>
    </source>
</evidence>
<dbReference type="EMBL" id="RYUW01000013">
    <property type="protein sequence ID" value="RYQ36306.1"/>
    <property type="molecule type" value="Genomic_DNA"/>
</dbReference>
<organism evidence="1 2">
    <name type="scientific">Bifidobacterium pseudolongum subsp. globosum</name>
    <dbReference type="NCBI Taxonomy" id="1690"/>
    <lineage>
        <taxon>Bacteria</taxon>
        <taxon>Bacillati</taxon>
        <taxon>Actinomycetota</taxon>
        <taxon>Actinomycetes</taxon>
        <taxon>Bifidobacteriales</taxon>
        <taxon>Bifidobacteriaceae</taxon>
        <taxon>Bifidobacterium</taxon>
    </lineage>
</organism>
<sequence>MSRHTIWYDQLAIGDWIRVTNDRWGAREISEGIVTSITDTLSGGKFITIGHRIYGLKPTLHRQPQPHEPHISKLVRNIDLDDHDRQALAHAVEWGYPTPTPKTNTTTYTDIPLFD</sequence>
<reference evidence="1 2" key="1">
    <citation type="submission" date="2018-12" db="EMBL/GenBank/DDBJ databases">
        <title>Unveiling genomic diversity among members of the Bifidobacterium pseudolongum species, a widely distributed gut commensal of the animal kingdom.</title>
        <authorList>
            <person name="Lugli G.A."/>
            <person name="Duranti S."/>
            <person name="Albert K."/>
            <person name="Mancabelli L."/>
            <person name="Napoli S."/>
            <person name="Viappiani A."/>
            <person name="Anzalone R."/>
            <person name="Longhi G."/>
            <person name="Milani C."/>
            <person name="Turroni F."/>
            <person name="Alessandri G."/>
            <person name="Sela D.A."/>
            <person name="Van Sinderen D."/>
            <person name="Ventura M."/>
        </authorList>
    </citation>
    <scope>NUCLEOTIDE SEQUENCE [LARGE SCALE GENOMIC DNA]</scope>
    <source>
        <strain evidence="1 2">2003B</strain>
    </source>
</reference>
<name>A0A4Q5AT70_9BIFI</name>
<dbReference type="Proteomes" id="UP000292382">
    <property type="component" value="Unassembled WGS sequence"/>
</dbReference>
<accession>A0A4Q5AT70</accession>
<gene>
    <name evidence="1" type="ORF">PG2003B_1143</name>
</gene>
<proteinExistence type="predicted"/>
<dbReference type="AlphaFoldDB" id="A0A4Q5AT70"/>
<evidence type="ECO:0000313" key="1">
    <source>
        <dbReference type="EMBL" id="RYQ36306.1"/>
    </source>
</evidence>
<protein>
    <submittedName>
        <fullName evidence="1">Uncharacterized protein</fullName>
    </submittedName>
</protein>
<dbReference type="RefSeq" id="WP_129966940.1">
    <property type="nucleotide sequence ID" value="NZ_RYUW01000013.1"/>
</dbReference>